<accession>A0A066YLX0</accession>
<evidence type="ECO:0000313" key="2">
    <source>
        <dbReference type="EMBL" id="KDN80929.1"/>
    </source>
</evidence>
<dbReference type="HOGENOM" id="CLU_3136702_0_0_11"/>
<protein>
    <submittedName>
        <fullName evidence="2">Uncharacterized protein</fullName>
    </submittedName>
</protein>
<sequence>MPLRYHRCCCGADGADAAPPVLLRSLRRRRPVGPRRQSRPAHQSRIAAA</sequence>
<proteinExistence type="predicted"/>
<dbReference type="EMBL" id="JNBY01000158">
    <property type="protein sequence ID" value="KDN80929.1"/>
    <property type="molecule type" value="Genomic_DNA"/>
</dbReference>
<name>A0A066YLX0_9ACTN</name>
<keyword evidence="3" id="KW-1185">Reference proteome</keyword>
<feature type="region of interest" description="Disordered" evidence="1">
    <location>
        <begin position="25"/>
        <end position="49"/>
    </location>
</feature>
<organism evidence="2 3">
    <name type="scientific">Kitasatospora cheerisanensis KCTC 2395</name>
    <dbReference type="NCBI Taxonomy" id="1348663"/>
    <lineage>
        <taxon>Bacteria</taxon>
        <taxon>Bacillati</taxon>
        <taxon>Actinomycetota</taxon>
        <taxon>Actinomycetes</taxon>
        <taxon>Kitasatosporales</taxon>
        <taxon>Streptomycetaceae</taxon>
        <taxon>Kitasatospora</taxon>
    </lineage>
</organism>
<dbReference type="Proteomes" id="UP000027178">
    <property type="component" value="Unassembled WGS sequence"/>
</dbReference>
<evidence type="ECO:0000313" key="3">
    <source>
        <dbReference type="Proteomes" id="UP000027178"/>
    </source>
</evidence>
<evidence type="ECO:0000256" key="1">
    <source>
        <dbReference type="SAM" id="MobiDB-lite"/>
    </source>
</evidence>
<feature type="compositionally biased region" description="Basic residues" evidence="1">
    <location>
        <begin position="25"/>
        <end position="39"/>
    </location>
</feature>
<gene>
    <name evidence="2" type="ORF">KCH_72820</name>
</gene>
<reference evidence="2 3" key="1">
    <citation type="submission" date="2014-05" db="EMBL/GenBank/DDBJ databases">
        <title>Draft Genome Sequence of Kitasatospora cheerisanensis KCTC 2395.</title>
        <authorList>
            <person name="Nam D.H."/>
        </authorList>
    </citation>
    <scope>NUCLEOTIDE SEQUENCE [LARGE SCALE GENOMIC DNA]</scope>
    <source>
        <strain evidence="2 3">KCTC 2395</strain>
    </source>
</reference>
<dbReference type="AlphaFoldDB" id="A0A066YLX0"/>
<comment type="caution">
    <text evidence="2">The sequence shown here is derived from an EMBL/GenBank/DDBJ whole genome shotgun (WGS) entry which is preliminary data.</text>
</comment>